<feature type="transmembrane region" description="Helical" evidence="6">
    <location>
        <begin position="423"/>
        <end position="442"/>
    </location>
</feature>
<dbReference type="RefSeq" id="WP_148395743.1">
    <property type="nucleotide sequence ID" value="NZ_JAJAGH010000008.1"/>
</dbReference>
<dbReference type="AlphaFoldDB" id="A0A9J6QRY6"/>
<evidence type="ECO:0000313" key="7">
    <source>
        <dbReference type="EMBL" id="MCU7378204.1"/>
    </source>
</evidence>
<dbReference type="InterPro" id="IPR002293">
    <property type="entry name" value="AA/rel_permease1"/>
</dbReference>
<evidence type="ECO:0000256" key="1">
    <source>
        <dbReference type="ARBA" id="ARBA00004651"/>
    </source>
</evidence>
<dbReference type="Pfam" id="PF13520">
    <property type="entry name" value="AA_permease_2"/>
    <property type="match status" value="1"/>
</dbReference>
<organism evidence="7 8">
    <name type="scientific">Hominibacterium faecale</name>
    <dbReference type="NCBI Taxonomy" id="2839743"/>
    <lineage>
        <taxon>Bacteria</taxon>
        <taxon>Bacillati</taxon>
        <taxon>Bacillota</taxon>
        <taxon>Clostridia</taxon>
        <taxon>Peptostreptococcales</taxon>
        <taxon>Anaerovoracaceae</taxon>
        <taxon>Hominibacterium</taxon>
    </lineage>
</organism>
<feature type="transmembrane region" description="Helical" evidence="6">
    <location>
        <begin position="363"/>
        <end position="381"/>
    </location>
</feature>
<accession>A0A9J6QRY6</accession>
<sequence>MKKSNLPFVDSKEDGAQRRLEQLGYPQELDRKLSVFGNVVMALSNVSPVMAAFVYALAAFATVGIATGPAAILQGINVILIGLILGELGSMYPVSGGLYSIVSYVLPKPLVFIAVFTFMIQAFIYPPSIAMGVAQYLQILFPQLPQGALACSAISAITLIIALLIGLNSIVTSNRVAKIFLALQMAVIFVFLYVCFANPQRSLGDVLFNAEMLNESGTGTVPVTFAAVLMGIGILCAAIDGYPASLGFSEETKGSCRNVGKAVFISAATTAVIIVVVLIMGMVAAPDLFAFLSNESPLLYTAESYMGAIGATIINAGIIISSFGCLVVIINYMARVLYTGARDRIWPGKMNSALMKVSGKGKVPWAATILIAAVDCILVFASDIVTLITFGGMAAATVYLLIAIGSINSRLRDKESTRPFKMPLFPIPSIIVILFLVVAITSQTAKDLAIVGGLLALALIYYFAYIRPRDRKEEKDENQ</sequence>
<dbReference type="InterPro" id="IPR050367">
    <property type="entry name" value="APC_superfamily"/>
</dbReference>
<name>A0A9J6QRY6_9FIRM</name>
<evidence type="ECO:0000256" key="2">
    <source>
        <dbReference type="ARBA" id="ARBA00022475"/>
    </source>
</evidence>
<feature type="transmembrane region" description="Helical" evidence="6">
    <location>
        <begin position="98"/>
        <end position="124"/>
    </location>
</feature>
<evidence type="ECO:0000256" key="4">
    <source>
        <dbReference type="ARBA" id="ARBA00022989"/>
    </source>
</evidence>
<gene>
    <name evidence="7" type="ORF">OBO34_07530</name>
</gene>
<feature type="transmembrane region" description="Helical" evidence="6">
    <location>
        <begin position="263"/>
        <end position="285"/>
    </location>
</feature>
<dbReference type="Gene3D" id="1.20.1740.10">
    <property type="entry name" value="Amino acid/polyamine transporter I"/>
    <property type="match status" value="1"/>
</dbReference>
<feature type="transmembrane region" description="Helical" evidence="6">
    <location>
        <begin position="144"/>
        <end position="167"/>
    </location>
</feature>
<evidence type="ECO:0000313" key="8">
    <source>
        <dbReference type="Proteomes" id="UP001065549"/>
    </source>
</evidence>
<dbReference type="PIRSF" id="PIRSF006060">
    <property type="entry name" value="AA_transporter"/>
    <property type="match status" value="1"/>
</dbReference>
<keyword evidence="4 6" id="KW-1133">Transmembrane helix</keyword>
<dbReference type="PANTHER" id="PTHR42770:SF7">
    <property type="entry name" value="MEMBRANE PROTEIN"/>
    <property type="match status" value="1"/>
</dbReference>
<dbReference type="GO" id="GO:0022857">
    <property type="term" value="F:transmembrane transporter activity"/>
    <property type="evidence" value="ECO:0007669"/>
    <property type="project" value="InterPro"/>
</dbReference>
<feature type="transmembrane region" description="Helical" evidence="6">
    <location>
        <begin position="387"/>
        <end position="411"/>
    </location>
</feature>
<keyword evidence="8" id="KW-1185">Reference proteome</keyword>
<keyword evidence="5 6" id="KW-0472">Membrane</keyword>
<reference evidence="7" key="1">
    <citation type="submission" date="2022-09" db="EMBL/GenBank/DDBJ databases">
        <title>Culturomic study of gut microbiota in children with autism spectrum disorder.</title>
        <authorList>
            <person name="Efimov B.A."/>
            <person name="Chaplin A.V."/>
            <person name="Sokolova S.R."/>
            <person name="Pikina A.P."/>
            <person name="Korzhanova M."/>
            <person name="Belova V."/>
            <person name="Korostin D."/>
        </authorList>
    </citation>
    <scope>NUCLEOTIDE SEQUENCE</scope>
    <source>
        <strain evidence="7">ASD5510</strain>
    </source>
</reference>
<keyword evidence="3 6" id="KW-0812">Transmembrane</keyword>
<feature type="transmembrane region" description="Helical" evidence="6">
    <location>
        <begin position="179"/>
        <end position="199"/>
    </location>
</feature>
<feature type="transmembrane region" description="Helical" evidence="6">
    <location>
        <begin position="305"/>
        <end position="334"/>
    </location>
</feature>
<proteinExistence type="predicted"/>
<feature type="transmembrane region" description="Helical" evidence="6">
    <location>
        <begin position="219"/>
        <end position="242"/>
    </location>
</feature>
<evidence type="ECO:0000256" key="6">
    <source>
        <dbReference type="SAM" id="Phobius"/>
    </source>
</evidence>
<dbReference type="Proteomes" id="UP001065549">
    <property type="component" value="Unassembled WGS sequence"/>
</dbReference>
<feature type="transmembrane region" description="Helical" evidence="6">
    <location>
        <begin position="448"/>
        <end position="466"/>
    </location>
</feature>
<evidence type="ECO:0000256" key="5">
    <source>
        <dbReference type="ARBA" id="ARBA00023136"/>
    </source>
</evidence>
<comment type="caution">
    <text evidence="7">The sequence shown here is derived from an EMBL/GenBank/DDBJ whole genome shotgun (WGS) entry which is preliminary data.</text>
</comment>
<evidence type="ECO:0000256" key="3">
    <source>
        <dbReference type="ARBA" id="ARBA00022692"/>
    </source>
</evidence>
<protein>
    <submittedName>
        <fullName evidence="7">APC family permease</fullName>
    </submittedName>
</protein>
<dbReference type="PANTHER" id="PTHR42770">
    <property type="entry name" value="AMINO ACID TRANSPORTER-RELATED"/>
    <property type="match status" value="1"/>
</dbReference>
<comment type="subcellular location">
    <subcellularLocation>
        <location evidence="1">Cell membrane</location>
        <topology evidence="1">Multi-pass membrane protein</topology>
    </subcellularLocation>
</comment>
<keyword evidence="2" id="KW-1003">Cell membrane</keyword>
<dbReference type="EMBL" id="JAOSHN010000003">
    <property type="protein sequence ID" value="MCU7378204.1"/>
    <property type="molecule type" value="Genomic_DNA"/>
</dbReference>
<dbReference type="GO" id="GO:0005886">
    <property type="term" value="C:plasma membrane"/>
    <property type="evidence" value="ECO:0007669"/>
    <property type="project" value="UniProtKB-SubCell"/>
</dbReference>